<dbReference type="EMBL" id="PZJJ01000010">
    <property type="protein sequence ID" value="PTL39102.1"/>
    <property type="molecule type" value="Genomic_DNA"/>
</dbReference>
<protein>
    <submittedName>
        <fullName evidence="1">Uncharacterized protein</fullName>
    </submittedName>
</protein>
<proteinExistence type="predicted"/>
<organism evidence="1 2">
    <name type="scientific">Alkalicoccus saliphilus</name>
    <dbReference type="NCBI Taxonomy" id="200989"/>
    <lineage>
        <taxon>Bacteria</taxon>
        <taxon>Bacillati</taxon>
        <taxon>Bacillota</taxon>
        <taxon>Bacilli</taxon>
        <taxon>Bacillales</taxon>
        <taxon>Bacillaceae</taxon>
        <taxon>Alkalicoccus</taxon>
    </lineage>
</organism>
<accession>A0A2T4U6S3</accession>
<dbReference type="RefSeq" id="WP_107584703.1">
    <property type="nucleotide sequence ID" value="NZ_PZJJ01000010.1"/>
</dbReference>
<comment type="caution">
    <text evidence="1">The sequence shown here is derived from an EMBL/GenBank/DDBJ whole genome shotgun (WGS) entry which is preliminary data.</text>
</comment>
<reference evidence="1 2" key="1">
    <citation type="submission" date="2018-03" db="EMBL/GenBank/DDBJ databases">
        <title>Alkalicoccus saliphilus sp. nov., isolated from a mineral pool.</title>
        <authorList>
            <person name="Zhao B."/>
        </authorList>
    </citation>
    <scope>NUCLEOTIDE SEQUENCE [LARGE SCALE GENOMIC DNA]</scope>
    <source>
        <strain evidence="1 2">6AG</strain>
    </source>
</reference>
<name>A0A2T4U6S3_9BACI</name>
<sequence>MKNISEVIIHVERWIKSLEVPEQNRALCELGLLFIESIHKKEMLLTVEKADDVHKILKSPIDLINYNREEIIELAQQVGNSNVETWNVDREEINNWNQFLGGIALSYASKGDLSVVASLIRISAELNLHGRWIVEATDFLLDQQQPEGYFGLYFKETSILNKDQEVIFLLRLTVDILWALAVQNRKLIK</sequence>
<dbReference type="AlphaFoldDB" id="A0A2T4U6S3"/>
<keyword evidence="2" id="KW-1185">Reference proteome</keyword>
<evidence type="ECO:0000313" key="1">
    <source>
        <dbReference type="EMBL" id="PTL39102.1"/>
    </source>
</evidence>
<dbReference type="Proteomes" id="UP000240509">
    <property type="component" value="Unassembled WGS sequence"/>
</dbReference>
<gene>
    <name evidence="1" type="ORF">C6Y45_07950</name>
</gene>
<evidence type="ECO:0000313" key="2">
    <source>
        <dbReference type="Proteomes" id="UP000240509"/>
    </source>
</evidence>